<sequence>MAKTNQTGWRVALETRFGRGNVRVSGEWVEVKGESRGGNIVWHKAGRVDAL</sequence>
<dbReference type="EMBL" id="MK552141">
    <property type="protein sequence ID" value="QBQ74383.1"/>
    <property type="molecule type" value="Genomic_DNA"/>
</dbReference>
<name>A0A482MML7_9CAUD</name>
<keyword evidence="2" id="KW-1185">Reference proteome</keyword>
<protein>
    <submittedName>
        <fullName evidence="1">Uncharacterized protein</fullName>
    </submittedName>
</protein>
<accession>A0A482MML7</accession>
<proteinExistence type="predicted"/>
<organism evidence="1 2">
    <name type="scientific">Burkholderia phage BcepSauron</name>
    <dbReference type="NCBI Taxonomy" id="2530033"/>
    <lineage>
        <taxon>Viruses</taxon>
        <taxon>Duplodnaviria</taxon>
        <taxon>Heunggongvirae</taxon>
        <taxon>Uroviricota</taxon>
        <taxon>Caudoviricetes</taxon>
        <taxon>Sarumanvirus</taxon>
        <taxon>Sarumanvirus bcepsauron</taxon>
    </lineage>
</organism>
<reference evidence="1 2" key="1">
    <citation type="submission" date="2019-02" db="EMBL/GenBank/DDBJ databases">
        <title>Complete genome sequence of Burkholderia cenocepacia phage BcepSauron.</title>
        <authorList>
            <person name="Park K."/>
            <person name="Gonzalez C."/>
            <person name="Liu M."/>
            <person name="Gill J."/>
        </authorList>
    </citation>
    <scope>NUCLEOTIDE SEQUENCE [LARGE SCALE GENOMIC DNA]</scope>
</reference>
<gene>
    <name evidence="1" type="ORF">BcepSauron_003</name>
</gene>
<evidence type="ECO:0000313" key="2">
    <source>
        <dbReference type="Proteomes" id="UP000301424"/>
    </source>
</evidence>
<evidence type="ECO:0000313" key="1">
    <source>
        <dbReference type="EMBL" id="QBQ74383.1"/>
    </source>
</evidence>
<dbReference type="Proteomes" id="UP000301424">
    <property type="component" value="Segment"/>
</dbReference>